<keyword evidence="3" id="KW-1185">Reference proteome</keyword>
<feature type="transmembrane region" description="Helical" evidence="1">
    <location>
        <begin position="42"/>
        <end position="58"/>
    </location>
</feature>
<feature type="transmembrane region" description="Helical" evidence="1">
    <location>
        <begin position="70"/>
        <end position="91"/>
    </location>
</feature>
<keyword evidence="1" id="KW-1133">Transmembrane helix</keyword>
<dbReference type="RefSeq" id="WP_250875010.1">
    <property type="nucleotide sequence ID" value="NZ_JALXFV010000008.1"/>
</dbReference>
<feature type="transmembrane region" description="Helical" evidence="1">
    <location>
        <begin position="103"/>
        <end position="126"/>
    </location>
</feature>
<accession>A0ABD6B097</accession>
<evidence type="ECO:0000313" key="2">
    <source>
        <dbReference type="EMBL" id="MFD1515086.1"/>
    </source>
</evidence>
<protein>
    <submittedName>
        <fullName evidence="2">Uncharacterized protein</fullName>
    </submittedName>
</protein>
<dbReference type="Proteomes" id="UP001597187">
    <property type="component" value="Unassembled WGS sequence"/>
</dbReference>
<dbReference type="EMBL" id="JBHUDC010000008">
    <property type="protein sequence ID" value="MFD1515086.1"/>
    <property type="molecule type" value="Genomic_DNA"/>
</dbReference>
<evidence type="ECO:0000313" key="3">
    <source>
        <dbReference type="Proteomes" id="UP001597187"/>
    </source>
</evidence>
<evidence type="ECO:0000256" key="1">
    <source>
        <dbReference type="SAM" id="Phobius"/>
    </source>
</evidence>
<dbReference type="AlphaFoldDB" id="A0ABD6B097"/>
<dbReference type="PROSITE" id="PS51257">
    <property type="entry name" value="PROKAR_LIPOPROTEIN"/>
    <property type="match status" value="1"/>
</dbReference>
<keyword evidence="1" id="KW-0812">Transmembrane</keyword>
<comment type="caution">
    <text evidence="2">The sequence shown here is derived from an EMBL/GenBank/DDBJ whole genome shotgun (WGS) entry which is preliminary data.</text>
</comment>
<reference evidence="2 3" key="1">
    <citation type="journal article" date="2019" name="Int. J. Syst. Evol. Microbiol.">
        <title>The Global Catalogue of Microorganisms (GCM) 10K type strain sequencing project: providing services to taxonomists for standard genome sequencing and annotation.</title>
        <authorList>
            <consortium name="The Broad Institute Genomics Platform"/>
            <consortium name="The Broad Institute Genome Sequencing Center for Infectious Disease"/>
            <person name="Wu L."/>
            <person name="Ma J."/>
        </authorList>
    </citation>
    <scope>NUCLEOTIDE SEQUENCE [LARGE SCALE GENOMIC DNA]</scope>
    <source>
        <strain evidence="2 3">CGMCC 1.12563</strain>
    </source>
</reference>
<gene>
    <name evidence="2" type="ORF">ACFSBT_17535</name>
</gene>
<name>A0ABD6B097_9EURY</name>
<keyword evidence="1" id="KW-0472">Membrane</keyword>
<sequence>MTDRNHRLASLVLPALALVLVACSFGAASALAGDVPLLARWSLVAAAGGCGATAHRLAHRPVPERERIGFAFGAVAALSGALLFGSAALFGTPTDPVRASVPLRAVACLSFGTLLVATVATVAYLVGTLRRRESPEQRADRISEQVLGSERF</sequence>
<organism evidence="2 3">
    <name type="scientific">Halomarina rubra</name>
    <dbReference type="NCBI Taxonomy" id="2071873"/>
    <lineage>
        <taxon>Archaea</taxon>
        <taxon>Methanobacteriati</taxon>
        <taxon>Methanobacteriota</taxon>
        <taxon>Stenosarchaea group</taxon>
        <taxon>Halobacteria</taxon>
        <taxon>Halobacteriales</taxon>
        <taxon>Natronomonadaceae</taxon>
        <taxon>Halomarina</taxon>
    </lineage>
</organism>
<proteinExistence type="predicted"/>